<reference evidence="1 2" key="1">
    <citation type="journal article" date="2019" name="Sci. Rep.">
        <title>Colletotrichum shisoi sp. nov., an anthracnose pathogen of Perilla frutescens in Japan: molecular phylogenetic, morphological and genomic evidence.</title>
        <authorList>
            <person name="Gan P."/>
            <person name="Tsushima A."/>
            <person name="Hiroyama R."/>
            <person name="Narusaka M."/>
            <person name="Takano Y."/>
            <person name="Narusaka Y."/>
            <person name="Kawaradani M."/>
            <person name="Damm U."/>
            <person name="Shirasu K."/>
        </authorList>
    </citation>
    <scope>NUCLEOTIDE SEQUENCE [LARGE SCALE GENOMIC DNA]</scope>
    <source>
        <strain evidence="1 2">PG-2018a</strain>
    </source>
</reference>
<evidence type="ECO:0000313" key="2">
    <source>
        <dbReference type="Proteomes" id="UP000326340"/>
    </source>
</evidence>
<comment type="caution">
    <text evidence="1">The sequence shown here is derived from an EMBL/GenBank/DDBJ whole genome shotgun (WGS) entry which is preliminary data.</text>
</comment>
<dbReference type="EMBL" id="PUHP01000131">
    <property type="protein sequence ID" value="TQN72965.1"/>
    <property type="molecule type" value="Genomic_DNA"/>
</dbReference>
<dbReference type="Proteomes" id="UP000326340">
    <property type="component" value="Unassembled WGS sequence"/>
</dbReference>
<gene>
    <name evidence="1" type="ORF">CSHISOI_02520</name>
</gene>
<sequence length="91" mass="10298">MPLWHPFPWSSFLSHTPPILHQCGPVLLRVWHAREGREGEKTDRSFPRFLLLFHRLSWSLGLLLGGSTYPRHTNGAAAPLLIPLSGQAHLD</sequence>
<accession>A0A5Q4C0T9</accession>
<keyword evidence="2" id="KW-1185">Reference proteome</keyword>
<dbReference type="AlphaFoldDB" id="A0A5Q4C0T9"/>
<proteinExistence type="predicted"/>
<name>A0A5Q4C0T9_9PEZI</name>
<protein>
    <submittedName>
        <fullName evidence="1">Uncharacterized protein</fullName>
    </submittedName>
</protein>
<organism evidence="1 2">
    <name type="scientific">Colletotrichum shisoi</name>
    <dbReference type="NCBI Taxonomy" id="2078593"/>
    <lineage>
        <taxon>Eukaryota</taxon>
        <taxon>Fungi</taxon>
        <taxon>Dikarya</taxon>
        <taxon>Ascomycota</taxon>
        <taxon>Pezizomycotina</taxon>
        <taxon>Sordariomycetes</taxon>
        <taxon>Hypocreomycetidae</taxon>
        <taxon>Glomerellales</taxon>
        <taxon>Glomerellaceae</taxon>
        <taxon>Colletotrichum</taxon>
        <taxon>Colletotrichum destructivum species complex</taxon>
    </lineage>
</organism>
<evidence type="ECO:0000313" key="1">
    <source>
        <dbReference type="EMBL" id="TQN72965.1"/>
    </source>
</evidence>